<dbReference type="InterPro" id="IPR002685">
    <property type="entry name" value="Glyco_trans_15"/>
</dbReference>
<dbReference type="SUPFAM" id="SSF53448">
    <property type="entry name" value="Nucleotide-diphospho-sugar transferases"/>
    <property type="match status" value="1"/>
</dbReference>
<protein>
    <recommendedName>
        <fullName evidence="3">Nucleotide-diphospho-sugar transferase domain-containing protein</fullName>
    </recommendedName>
</protein>
<keyword evidence="1" id="KW-0808">Transferase</keyword>
<dbReference type="GO" id="GO:0005794">
    <property type="term" value="C:Golgi apparatus"/>
    <property type="evidence" value="ECO:0007669"/>
    <property type="project" value="TreeGrafter"/>
</dbReference>
<proteinExistence type="predicted"/>
<dbReference type="PANTHER" id="PTHR31121:SF6">
    <property type="entry name" value="ALPHA-1,2 MANNOSYLTRANSFERASE KTR1"/>
    <property type="match status" value="1"/>
</dbReference>
<evidence type="ECO:0008006" key="3">
    <source>
        <dbReference type="Google" id="ProtNLM"/>
    </source>
</evidence>
<name>A0A6C0EGY4_9ZZZZ</name>
<dbReference type="GO" id="GO:0000032">
    <property type="term" value="P:cell wall mannoprotein biosynthetic process"/>
    <property type="evidence" value="ECO:0007669"/>
    <property type="project" value="TreeGrafter"/>
</dbReference>
<dbReference type="GO" id="GO:0006487">
    <property type="term" value="P:protein N-linked glycosylation"/>
    <property type="evidence" value="ECO:0007669"/>
    <property type="project" value="TreeGrafter"/>
</dbReference>
<dbReference type="GO" id="GO:0000026">
    <property type="term" value="F:alpha-1,2-mannosyltransferase activity"/>
    <property type="evidence" value="ECO:0007669"/>
    <property type="project" value="TreeGrafter"/>
</dbReference>
<dbReference type="EMBL" id="MN738857">
    <property type="protein sequence ID" value="QHT28446.1"/>
    <property type="molecule type" value="Genomic_DNA"/>
</dbReference>
<dbReference type="InterPro" id="IPR029044">
    <property type="entry name" value="Nucleotide-diphossugar_trans"/>
</dbReference>
<dbReference type="AlphaFoldDB" id="A0A6C0EGY4"/>
<accession>A0A6C0EGY4</accession>
<dbReference type="PANTHER" id="PTHR31121">
    <property type="entry name" value="ALPHA-1,2 MANNOSYLTRANSFERASE KTR1"/>
    <property type="match status" value="1"/>
</dbReference>
<evidence type="ECO:0000256" key="1">
    <source>
        <dbReference type="ARBA" id="ARBA00022679"/>
    </source>
</evidence>
<dbReference type="GO" id="GO:0016020">
    <property type="term" value="C:membrane"/>
    <property type="evidence" value="ECO:0007669"/>
    <property type="project" value="InterPro"/>
</dbReference>
<evidence type="ECO:0000313" key="2">
    <source>
        <dbReference type="EMBL" id="QHT28446.1"/>
    </source>
</evidence>
<dbReference type="Gene3D" id="3.90.550.10">
    <property type="entry name" value="Spore Coat Polysaccharide Biosynthesis Protein SpsA, Chain A"/>
    <property type="match status" value="1"/>
</dbReference>
<sequence>MNNTCIVYLASRLDDYNSILSTGESRFDMTCLSLKNVTTHLKLPVIMFHEDFTEKETTIMKNIYEDITFEKIDFIRPDLPFNQKSCITSGISDGTCTCINENIKNPRDVCFRPKGYLMMCRFFSGQMQKHTSLEKYDRYIRFDDDSFLIEPFKIQEEFLTNFNSFDYGYRSVFIERQDQKSLWEFTKKFCIKLCLKQKKSFSRFINYLTQQRFISNGNYTGLCPYNNFHCCKLSLWKNPAIKEYIDEIESKHGCLLLGWMDANIHAMIIFVLAPLLELNIGSITDFGYRHNRHFSFLNNQHIQYRENEDFFPKN</sequence>
<reference evidence="2" key="1">
    <citation type="journal article" date="2020" name="Nature">
        <title>Giant virus diversity and host interactions through global metagenomics.</title>
        <authorList>
            <person name="Schulz F."/>
            <person name="Roux S."/>
            <person name="Paez-Espino D."/>
            <person name="Jungbluth S."/>
            <person name="Walsh D.A."/>
            <person name="Denef V.J."/>
            <person name="McMahon K.D."/>
            <person name="Konstantinidis K.T."/>
            <person name="Eloe-Fadrosh E.A."/>
            <person name="Kyrpides N.C."/>
            <person name="Woyke T."/>
        </authorList>
    </citation>
    <scope>NUCLEOTIDE SEQUENCE</scope>
    <source>
        <strain evidence="2">GVMAG-M-3300001348-25</strain>
    </source>
</reference>
<organism evidence="2">
    <name type="scientific">viral metagenome</name>
    <dbReference type="NCBI Taxonomy" id="1070528"/>
    <lineage>
        <taxon>unclassified sequences</taxon>
        <taxon>metagenomes</taxon>
        <taxon>organismal metagenomes</taxon>
    </lineage>
</organism>
<dbReference type="Pfam" id="PF01793">
    <property type="entry name" value="Glyco_transf_15"/>
    <property type="match status" value="1"/>
</dbReference>